<organism evidence="18 19">
    <name type="scientific">Hydrogenophaga electricum</name>
    <dbReference type="NCBI Taxonomy" id="1230953"/>
    <lineage>
        <taxon>Bacteria</taxon>
        <taxon>Pseudomonadati</taxon>
        <taxon>Pseudomonadota</taxon>
        <taxon>Betaproteobacteria</taxon>
        <taxon>Burkholderiales</taxon>
        <taxon>Comamonadaceae</taxon>
        <taxon>Hydrogenophaga</taxon>
    </lineage>
</organism>
<evidence type="ECO:0000256" key="10">
    <source>
        <dbReference type="ARBA" id="ARBA00022833"/>
    </source>
</evidence>
<evidence type="ECO:0000256" key="12">
    <source>
        <dbReference type="ARBA" id="ARBA00022884"/>
    </source>
</evidence>
<keyword evidence="10 16" id="KW-0862">Zinc</keyword>
<dbReference type="PANTHER" id="PTHR45765:SF1">
    <property type="entry name" value="METHIONINE--TRNA LIGASE, CYTOPLASMIC"/>
    <property type="match status" value="1"/>
</dbReference>
<evidence type="ECO:0000256" key="4">
    <source>
        <dbReference type="ARBA" id="ARBA00011738"/>
    </source>
</evidence>
<dbReference type="Pfam" id="PF01588">
    <property type="entry name" value="tRNA_bind"/>
    <property type="match status" value="1"/>
</dbReference>
<dbReference type="InterPro" id="IPR041872">
    <property type="entry name" value="Anticodon_Met"/>
</dbReference>
<evidence type="ECO:0000256" key="11">
    <source>
        <dbReference type="ARBA" id="ARBA00022840"/>
    </source>
</evidence>
<dbReference type="Proteomes" id="UP001156903">
    <property type="component" value="Unassembled WGS sequence"/>
</dbReference>
<dbReference type="CDD" id="cd00814">
    <property type="entry name" value="MetRS_core"/>
    <property type="match status" value="1"/>
</dbReference>
<dbReference type="PROSITE" id="PS50886">
    <property type="entry name" value="TRBD"/>
    <property type="match status" value="1"/>
</dbReference>
<feature type="binding site" evidence="16">
    <location>
        <position position="157"/>
    </location>
    <ligand>
        <name>Zn(2+)</name>
        <dbReference type="ChEBI" id="CHEBI:29105"/>
    </ligand>
</feature>
<dbReference type="CDD" id="cd07957">
    <property type="entry name" value="Anticodon_Ia_Met"/>
    <property type="match status" value="1"/>
</dbReference>
<evidence type="ECO:0000256" key="7">
    <source>
        <dbReference type="ARBA" id="ARBA00022598"/>
    </source>
</evidence>
<comment type="similarity">
    <text evidence="3 16">Belongs to the class-I aminoacyl-tRNA synthetase family. MetG type 1 subfamily.</text>
</comment>
<evidence type="ECO:0000256" key="5">
    <source>
        <dbReference type="ARBA" id="ARBA00022490"/>
    </source>
</evidence>
<dbReference type="PANTHER" id="PTHR45765">
    <property type="entry name" value="METHIONINE--TRNA LIGASE"/>
    <property type="match status" value="1"/>
</dbReference>
<feature type="binding site" evidence="16">
    <location>
        <position position="147"/>
    </location>
    <ligand>
        <name>Zn(2+)</name>
        <dbReference type="ChEBI" id="CHEBI:29105"/>
    </ligand>
</feature>
<dbReference type="SUPFAM" id="SSF52374">
    <property type="entry name" value="Nucleotidylyl transferase"/>
    <property type="match status" value="1"/>
</dbReference>
<evidence type="ECO:0000256" key="2">
    <source>
        <dbReference type="ARBA" id="ARBA00004496"/>
    </source>
</evidence>
<dbReference type="NCBIfam" id="TIGR00398">
    <property type="entry name" value="metG"/>
    <property type="match status" value="1"/>
</dbReference>
<dbReference type="CDD" id="cd02800">
    <property type="entry name" value="tRNA_bind_EcMetRS_like"/>
    <property type="match status" value="1"/>
</dbReference>
<keyword evidence="13 16" id="KW-0648">Protein biosynthesis</keyword>
<dbReference type="NCBIfam" id="NF001100">
    <property type="entry name" value="PRK00133.1"/>
    <property type="match status" value="1"/>
</dbReference>
<comment type="cofactor">
    <cofactor evidence="16">
        <name>Zn(2+)</name>
        <dbReference type="ChEBI" id="CHEBI:29105"/>
    </cofactor>
    <text evidence="16">Binds 1 zinc ion per subunit.</text>
</comment>
<dbReference type="EC" id="6.1.1.10" evidence="16"/>
<evidence type="ECO:0000256" key="8">
    <source>
        <dbReference type="ARBA" id="ARBA00022723"/>
    </source>
</evidence>
<comment type="catalytic activity">
    <reaction evidence="15 16">
        <text>tRNA(Met) + L-methionine + ATP = L-methionyl-tRNA(Met) + AMP + diphosphate</text>
        <dbReference type="Rhea" id="RHEA:13481"/>
        <dbReference type="Rhea" id="RHEA-COMP:9667"/>
        <dbReference type="Rhea" id="RHEA-COMP:9698"/>
        <dbReference type="ChEBI" id="CHEBI:30616"/>
        <dbReference type="ChEBI" id="CHEBI:33019"/>
        <dbReference type="ChEBI" id="CHEBI:57844"/>
        <dbReference type="ChEBI" id="CHEBI:78442"/>
        <dbReference type="ChEBI" id="CHEBI:78530"/>
        <dbReference type="ChEBI" id="CHEBI:456215"/>
        <dbReference type="EC" id="6.1.1.10"/>
    </reaction>
</comment>
<dbReference type="InterPro" id="IPR012340">
    <property type="entry name" value="NA-bd_OB-fold"/>
</dbReference>
<evidence type="ECO:0000256" key="16">
    <source>
        <dbReference type="HAMAP-Rule" id="MF_00098"/>
    </source>
</evidence>
<evidence type="ECO:0000256" key="13">
    <source>
        <dbReference type="ARBA" id="ARBA00022917"/>
    </source>
</evidence>
<dbReference type="SUPFAM" id="SSF50249">
    <property type="entry name" value="Nucleic acid-binding proteins"/>
    <property type="match status" value="1"/>
</dbReference>
<dbReference type="InterPro" id="IPR015413">
    <property type="entry name" value="Methionyl/Leucyl_tRNA_Synth"/>
</dbReference>
<dbReference type="RefSeq" id="WP_284308213.1">
    <property type="nucleotide sequence ID" value="NZ_BSPB01000022.1"/>
</dbReference>
<feature type="short sequence motif" description="'KMSKS' region" evidence="16">
    <location>
        <begin position="342"/>
        <end position="346"/>
    </location>
</feature>
<comment type="subcellular location">
    <subcellularLocation>
        <location evidence="2 16">Cytoplasm</location>
    </subcellularLocation>
</comment>
<sequence>MSQRRLFVTTALPYANGHFHIGHIMEYIQADTWVRFQRMMGHRVDFVGADDAHGAPIMIAAEKAGKTPEQFVADIAAGRKPYLDGFHISHDNWHSTHSPENTELAQAIYRDLRAAGLIETRTIEQFFDPEKGMFLPDRYIKGECPKCHAKDQYGDNCEVCGTVYAPTDLIEPYSALSGAKPVLKNSEHFFFKLSDPRCVEFLQGWTQDGVHVQPEVANKVKEWFTVRTNPDGSTSEGLGDWDISRDAPYFGIEIPDAPGKYFYVWLDAPIGYLASLKNLLEKRGESYEAYMADPALEQFHFIGKDIVTFHTLFWPAMLKFSGRKTPDKICVHGFLTVNNGEKMSKSRGTGLDPLKYLRLGMNAEWLRYYIAAKLNGKNEDIDFNPEDFMARVNADLIGKFINIASRAAGFISKRFAGQLGMPGSEGQALLATLQQQATPIADAFDKRDTARAVREIMLLADRVNEYVNEYKPWELAKQEGAEARLQDVCTTCIQAFRLLALYLKPVLPALAQQVETFLNTTSLQWTDASQWLPAGHTIGTYQHLMQRVTPEQLDALFEPPAPPVVEKPLPGGEAIADTITIDDFAKIDLRIAQIVQCEAVEGSTKLLRLTLDVGEGRTRNVFSGIASMYKPEDLVGKLTVMVANLAPRKMKFGVSEGMVLAASHGDEKTHPGIHVLNPWPGATPGMRVR</sequence>
<dbReference type="Gene3D" id="3.40.50.620">
    <property type="entry name" value="HUPs"/>
    <property type="match status" value="1"/>
</dbReference>
<proteinExistence type="inferred from homology"/>
<dbReference type="InterPro" id="IPR004495">
    <property type="entry name" value="Met-tRNA-synth_bsu_C"/>
</dbReference>
<feature type="short sequence motif" description="'HIGH' region" evidence="16">
    <location>
        <begin position="13"/>
        <end position="23"/>
    </location>
</feature>
<feature type="binding site" evidence="16">
    <location>
        <position position="345"/>
    </location>
    <ligand>
        <name>ATP</name>
        <dbReference type="ChEBI" id="CHEBI:30616"/>
    </ligand>
</feature>
<dbReference type="InterPro" id="IPR014729">
    <property type="entry name" value="Rossmann-like_a/b/a_fold"/>
</dbReference>
<dbReference type="InterPro" id="IPR001412">
    <property type="entry name" value="aa-tRNA-synth_I_CS"/>
</dbReference>
<evidence type="ECO:0000256" key="6">
    <source>
        <dbReference type="ARBA" id="ARBA00022555"/>
    </source>
</evidence>
<dbReference type="InterPro" id="IPR023458">
    <property type="entry name" value="Met-tRNA_ligase_1"/>
</dbReference>
<evidence type="ECO:0000256" key="1">
    <source>
        <dbReference type="ARBA" id="ARBA00003314"/>
    </source>
</evidence>
<dbReference type="Pfam" id="PF19303">
    <property type="entry name" value="Anticodon_3"/>
    <property type="match status" value="1"/>
</dbReference>
<keyword evidence="11 16" id="KW-0067">ATP-binding</keyword>
<dbReference type="NCBIfam" id="TIGR00399">
    <property type="entry name" value="metG_C_term"/>
    <property type="match status" value="1"/>
</dbReference>
<dbReference type="InterPro" id="IPR029038">
    <property type="entry name" value="MetRS_Zn"/>
</dbReference>
<dbReference type="InterPro" id="IPR002547">
    <property type="entry name" value="tRNA-bd_dom"/>
</dbReference>
<evidence type="ECO:0000313" key="18">
    <source>
        <dbReference type="EMBL" id="GLS15251.1"/>
    </source>
</evidence>
<feature type="binding site" evidence="16">
    <location>
        <position position="160"/>
    </location>
    <ligand>
        <name>Zn(2+)</name>
        <dbReference type="ChEBI" id="CHEBI:29105"/>
    </ligand>
</feature>
<dbReference type="PRINTS" id="PR01041">
    <property type="entry name" value="TRNASYNTHMET"/>
</dbReference>
<reference evidence="19" key="1">
    <citation type="journal article" date="2019" name="Int. J. Syst. Evol. Microbiol.">
        <title>The Global Catalogue of Microorganisms (GCM) 10K type strain sequencing project: providing services to taxonomists for standard genome sequencing and annotation.</title>
        <authorList>
            <consortium name="The Broad Institute Genomics Platform"/>
            <consortium name="The Broad Institute Genome Sequencing Center for Infectious Disease"/>
            <person name="Wu L."/>
            <person name="Ma J."/>
        </authorList>
    </citation>
    <scope>NUCLEOTIDE SEQUENCE [LARGE SCALE GENOMIC DNA]</scope>
    <source>
        <strain evidence="19">NBRC 109341</strain>
    </source>
</reference>
<dbReference type="SUPFAM" id="SSF57770">
    <property type="entry name" value="Methionyl-tRNA synthetase (MetRS), Zn-domain"/>
    <property type="match status" value="1"/>
</dbReference>
<evidence type="ECO:0000313" key="19">
    <source>
        <dbReference type="Proteomes" id="UP001156903"/>
    </source>
</evidence>
<gene>
    <name evidence="16 18" type="primary">metG</name>
    <name evidence="18" type="ORF">GCM10007935_26840</name>
</gene>
<dbReference type="PROSITE" id="PS00178">
    <property type="entry name" value="AA_TRNA_LIGASE_I"/>
    <property type="match status" value="1"/>
</dbReference>
<evidence type="ECO:0000256" key="9">
    <source>
        <dbReference type="ARBA" id="ARBA00022741"/>
    </source>
</evidence>
<protein>
    <recommendedName>
        <fullName evidence="16">Methionine--tRNA ligase</fullName>
        <ecNumber evidence="16">6.1.1.10</ecNumber>
    </recommendedName>
    <alternativeName>
        <fullName evidence="16">Methionyl-tRNA synthetase</fullName>
        <shortName evidence="16">MetRS</shortName>
    </alternativeName>
</protein>
<keyword evidence="5 16" id="KW-0963">Cytoplasm</keyword>
<feature type="binding site" evidence="16">
    <location>
        <position position="144"/>
    </location>
    <ligand>
        <name>Zn(2+)</name>
        <dbReference type="ChEBI" id="CHEBI:29105"/>
    </ligand>
</feature>
<evidence type="ECO:0000256" key="14">
    <source>
        <dbReference type="ARBA" id="ARBA00023146"/>
    </source>
</evidence>
<dbReference type="Gene3D" id="2.40.50.140">
    <property type="entry name" value="Nucleic acid-binding proteins"/>
    <property type="match status" value="1"/>
</dbReference>
<accession>A0ABQ6C4K3</accession>
<dbReference type="GO" id="GO:0016874">
    <property type="term" value="F:ligase activity"/>
    <property type="evidence" value="ECO:0007669"/>
    <property type="project" value="UniProtKB-KW"/>
</dbReference>
<keyword evidence="12 16" id="KW-0694">RNA-binding</keyword>
<evidence type="ECO:0000256" key="15">
    <source>
        <dbReference type="ARBA" id="ARBA00047364"/>
    </source>
</evidence>
<dbReference type="Gene3D" id="1.10.730.10">
    <property type="entry name" value="Isoleucyl-tRNA Synthetase, Domain 1"/>
    <property type="match status" value="1"/>
</dbReference>
<dbReference type="Gene3D" id="2.20.28.20">
    <property type="entry name" value="Methionyl-tRNA synthetase, Zn-domain"/>
    <property type="match status" value="1"/>
</dbReference>
<dbReference type="HAMAP" id="MF_00098">
    <property type="entry name" value="Met_tRNA_synth_type1"/>
    <property type="match status" value="1"/>
</dbReference>
<keyword evidence="6 16" id="KW-0820">tRNA-binding</keyword>
<comment type="caution">
    <text evidence="18">The sequence shown here is derived from an EMBL/GenBank/DDBJ whole genome shotgun (WGS) entry which is preliminary data.</text>
</comment>
<keyword evidence="14 16" id="KW-0030">Aminoacyl-tRNA synthetase</keyword>
<keyword evidence="19" id="KW-1185">Reference proteome</keyword>
<dbReference type="InterPro" id="IPR014758">
    <property type="entry name" value="Met-tRNA_synth"/>
</dbReference>
<dbReference type="Pfam" id="PF09334">
    <property type="entry name" value="tRNA-synt_1g"/>
    <property type="match status" value="1"/>
</dbReference>
<dbReference type="EMBL" id="BSPB01000022">
    <property type="protein sequence ID" value="GLS15251.1"/>
    <property type="molecule type" value="Genomic_DNA"/>
</dbReference>
<keyword evidence="8 16" id="KW-0479">Metal-binding</keyword>
<dbReference type="SUPFAM" id="SSF47323">
    <property type="entry name" value="Anticodon-binding domain of a subclass of class I aminoacyl-tRNA synthetases"/>
    <property type="match status" value="1"/>
</dbReference>
<comment type="function">
    <text evidence="1 16">Is required not only for elongation of protein synthesis but also for the initiation of all mRNA translation through initiator tRNA(fMet) aminoacylation.</text>
</comment>
<keyword evidence="9 16" id="KW-0547">Nucleotide-binding</keyword>
<comment type="subunit">
    <text evidence="4 16">Homodimer.</text>
</comment>
<evidence type="ECO:0000259" key="17">
    <source>
        <dbReference type="PROSITE" id="PS50886"/>
    </source>
</evidence>
<keyword evidence="7 16" id="KW-0436">Ligase</keyword>
<evidence type="ECO:0000256" key="3">
    <source>
        <dbReference type="ARBA" id="ARBA00008258"/>
    </source>
</evidence>
<dbReference type="InterPro" id="IPR009080">
    <property type="entry name" value="tRNAsynth_Ia_anticodon-bd"/>
</dbReference>
<name>A0ABQ6C4K3_9BURK</name>
<feature type="domain" description="TRNA-binding" evidence="17">
    <location>
        <begin position="583"/>
        <end position="689"/>
    </location>
</feature>
<dbReference type="InterPro" id="IPR033911">
    <property type="entry name" value="MetRS_core"/>
</dbReference>